<reference evidence="10" key="1">
    <citation type="submission" date="2022-01" db="EMBL/GenBank/DDBJ databases">
        <authorList>
            <person name="King R."/>
        </authorList>
    </citation>
    <scope>NUCLEOTIDE SEQUENCE</scope>
</reference>
<dbReference type="CDD" id="cd02248">
    <property type="entry name" value="Peptidase_C1A"/>
    <property type="match status" value="1"/>
</dbReference>
<evidence type="ECO:0000256" key="2">
    <source>
        <dbReference type="ARBA" id="ARBA00022670"/>
    </source>
</evidence>
<evidence type="ECO:0000256" key="7">
    <source>
        <dbReference type="SAM" id="SignalP"/>
    </source>
</evidence>
<dbReference type="Proteomes" id="UP001153712">
    <property type="component" value="Chromosome 11"/>
</dbReference>
<dbReference type="GO" id="GO:0006508">
    <property type="term" value="P:proteolysis"/>
    <property type="evidence" value="ECO:0007669"/>
    <property type="project" value="UniProtKB-KW"/>
</dbReference>
<dbReference type="Pfam" id="PF08246">
    <property type="entry name" value="Inhibitor_I29"/>
    <property type="match status" value="1"/>
</dbReference>
<dbReference type="GO" id="GO:0008234">
    <property type="term" value="F:cysteine-type peptidase activity"/>
    <property type="evidence" value="ECO:0007669"/>
    <property type="project" value="UniProtKB-KW"/>
</dbReference>
<keyword evidence="3" id="KW-0378">Hydrolase</keyword>
<evidence type="ECO:0000313" key="11">
    <source>
        <dbReference type="Proteomes" id="UP001153712"/>
    </source>
</evidence>
<keyword evidence="5" id="KW-0865">Zymogen</keyword>
<keyword evidence="7" id="KW-0732">Signal</keyword>
<dbReference type="InterPro" id="IPR000169">
    <property type="entry name" value="Pept_cys_AS"/>
</dbReference>
<evidence type="ECO:0000259" key="8">
    <source>
        <dbReference type="SMART" id="SM00645"/>
    </source>
</evidence>
<dbReference type="PRINTS" id="PR00705">
    <property type="entry name" value="PAPAIN"/>
</dbReference>
<dbReference type="EMBL" id="OU900104">
    <property type="protein sequence ID" value="CAG9855677.1"/>
    <property type="molecule type" value="Genomic_DNA"/>
</dbReference>
<dbReference type="SMART" id="SM00645">
    <property type="entry name" value="Pept_C1"/>
    <property type="match status" value="1"/>
</dbReference>
<evidence type="ECO:0000256" key="4">
    <source>
        <dbReference type="ARBA" id="ARBA00022807"/>
    </source>
</evidence>
<dbReference type="Pfam" id="PF00112">
    <property type="entry name" value="Peptidase_C1"/>
    <property type="match status" value="1"/>
</dbReference>
<sequence length="319" mass="37169">MRYTIFFLIFLPNILASIDEEWQKFKIYYKKTYSSQADEQEHYENFKENLNEIELHNRLFEKGQVSYRKGITKFADLTDDEFVAKYRFDKRPPKIYLDEPGYESSKNASDRFDWREKGAVSKVKNQDTCGACWIFASVGALEGLYFRKTNKSIVLSEQNLIDCISNHTCKGGWPETVFQYIYSGKGINTEDDYPRTPSPGQCKFQKLKNVPLTIKDVGFVKNDEEALKKALVKKGPIVLCLYAGEKWKLYESGVWYERECSDIPNHAVLLVGYGSENGHDYWLIKNSHSEDWGENGYIKIARNKHRNYCSITKFAIYVE</sequence>
<evidence type="ECO:0000256" key="6">
    <source>
        <dbReference type="ARBA" id="ARBA00023157"/>
    </source>
</evidence>
<dbReference type="Gene3D" id="3.90.70.10">
    <property type="entry name" value="Cysteine proteinases"/>
    <property type="match status" value="1"/>
</dbReference>
<proteinExistence type="inferred from homology"/>
<dbReference type="SMART" id="SM00848">
    <property type="entry name" value="Inhibitor_I29"/>
    <property type="match status" value="1"/>
</dbReference>
<dbReference type="InterPro" id="IPR039417">
    <property type="entry name" value="Peptidase_C1A_papain-like"/>
</dbReference>
<feature type="signal peptide" evidence="7">
    <location>
        <begin position="1"/>
        <end position="16"/>
    </location>
</feature>
<dbReference type="AlphaFoldDB" id="A0A9N9XKR0"/>
<dbReference type="OrthoDB" id="10253408at2759"/>
<dbReference type="InterPro" id="IPR013201">
    <property type="entry name" value="Prot_inhib_I29"/>
</dbReference>
<feature type="domain" description="Peptidase C1A papain C-terminal" evidence="8">
    <location>
        <begin position="108"/>
        <end position="319"/>
    </location>
</feature>
<dbReference type="InterPro" id="IPR013128">
    <property type="entry name" value="Peptidase_C1A"/>
</dbReference>
<evidence type="ECO:0000256" key="3">
    <source>
        <dbReference type="ARBA" id="ARBA00022801"/>
    </source>
</evidence>
<evidence type="ECO:0000313" key="10">
    <source>
        <dbReference type="EMBL" id="CAG9855677.1"/>
    </source>
</evidence>
<organism evidence="10 11">
    <name type="scientific">Phyllotreta striolata</name>
    <name type="common">Striped flea beetle</name>
    <name type="synonym">Crioceris striolata</name>
    <dbReference type="NCBI Taxonomy" id="444603"/>
    <lineage>
        <taxon>Eukaryota</taxon>
        <taxon>Metazoa</taxon>
        <taxon>Ecdysozoa</taxon>
        <taxon>Arthropoda</taxon>
        <taxon>Hexapoda</taxon>
        <taxon>Insecta</taxon>
        <taxon>Pterygota</taxon>
        <taxon>Neoptera</taxon>
        <taxon>Endopterygota</taxon>
        <taxon>Coleoptera</taxon>
        <taxon>Polyphaga</taxon>
        <taxon>Cucujiformia</taxon>
        <taxon>Chrysomeloidea</taxon>
        <taxon>Chrysomelidae</taxon>
        <taxon>Galerucinae</taxon>
        <taxon>Alticini</taxon>
        <taxon>Phyllotreta</taxon>
    </lineage>
</organism>
<dbReference type="SUPFAM" id="SSF54001">
    <property type="entry name" value="Cysteine proteinases"/>
    <property type="match status" value="1"/>
</dbReference>
<keyword evidence="2" id="KW-0645">Protease</keyword>
<keyword evidence="6" id="KW-1015">Disulfide bond</keyword>
<dbReference type="PROSITE" id="PS00139">
    <property type="entry name" value="THIOL_PROTEASE_CYS"/>
    <property type="match status" value="1"/>
</dbReference>
<dbReference type="FunFam" id="3.90.70.10:FF:000332">
    <property type="entry name" value="Cathepsin L1"/>
    <property type="match status" value="1"/>
</dbReference>
<keyword evidence="4" id="KW-0788">Thiol protease</keyword>
<dbReference type="InterPro" id="IPR038765">
    <property type="entry name" value="Papain-like_cys_pep_sf"/>
</dbReference>
<name>A0A9N9XKR0_PHYSR</name>
<keyword evidence="11" id="KW-1185">Reference proteome</keyword>
<accession>A0A9N9XKR0</accession>
<evidence type="ECO:0000259" key="9">
    <source>
        <dbReference type="SMART" id="SM00848"/>
    </source>
</evidence>
<feature type="chain" id="PRO_5040191909" evidence="7">
    <location>
        <begin position="17"/>
        <end position="319"/>
    </location>
</feature>
<dbReference type="PANTHER" id="PTHR12411">
    <property type="entry name" value="CYSTEINE PROTEASE FAMILY C1-RELATED"/>
    <property type="match status" value="1"/>
</dbReference>
<feature type="domain" description="Cathepsin propeptide inhibitor" evidence="9">
    <location>
        <begin position="22"/>
        <end position="82"/>
    </location>
</feature>
<comment type="similarity">
    <text evidence="1">Belongs to the peptidase C1 family.</text>
</comment>
<dbReference type="InterPro" id="IPR000668">
    <property type="entry name" value="Peptidase_C1A_C"/>
</dbReference>
<evidence type="ECO:0000256" key="1">
    <source>
        <dbReference type="ARBA" id="ARBA00008455"/>
    </source>
</evidence>
<protein>
    <submittedName>
        <fullName evidence="10">Uncharacterized protein</fullName>
    </submittedName>
</protein>
<gene>
    <name evidence="10" type="ORF">PHYEVI_LOCUS2123</name>
</gene>
<evidence type="ECO:0000256" key="5">
    <source>
        <dbReference type="ARBA" id="ARBA00023145"/>
    </source>
</evidence>